<feature type="compositionally biased region" description="Polar residues" evidence="7">
    <location>
        <begin position="599"/>
        <end position="613"/>
    </location>
</feature>
<evidence type="ECO:0000256" key="3">
    <source>
        <dbReference type="ARBA" id="ARBA00022448"/>
    </source>
</evidence>
<comment type="caution">
    <text evidence="12">The sequence shown here is derived from an EMBL/GenBank/DDBJ whole genome shotgun (WGS) entry which is preliminary data.</text>
</comment>
<proteinExistence type="inferred from homology"/>
<dbReference type="Pfam" id="PF13967">
    <property type="entry name" value="RSN1_TM"/>
    <property type="match status" value="1"/>
</dbReference>
<feature type="transmembrane region" description="Helical" evidence="8">
    <location>
        <begin position="1023"/>
        <end position="1043"/>
    </location>
</feature>
<dbReference type="Pfam" id="PF02714">
    <property type="entry name" value="RSN1_7TM"/>
    <property type="match status" value="1"/>
</dbReference>
<feature type="transmembrane region" description="Helical" evidence="8">
    <location>
        <begin position="945"/>
        <end position="976"/>
    </location>
</feature>
<reference evidence="12 13" key="1">
    <citation type="journal article" date="2021" name="Sci. Rep.">
        <title>The genome of the diatom Chaetoceros tenuissimus carries an ancient integrated fragment of an extant virus.</title>
        <authorList>
            <person name="Hongo Y."/>
            <person name="Kimura K."/>
            <person name="Takaki Y."/>
            <person name="Yoshida Y."/>
            <person name="Baba S."/>
            <person name="Kobayashi G."/>
            <person name="Nagasaki K."/>
            <person name="Hano T."/>
            <person name="Tomaru Y."/>
        </authorList>
    </citation>
    <scope>NUCLEOTIDE SEQUENCE [LARGE SCALE GENOMIC DNA]</scope>
    <source>
        <strain evidence="12 13">NIES-3715</strain>
    </source>
</reference>
<feature type="domain" description="CSC1/OSCA1-like cytosolic" evidence="11">
    <location>
        <begin position="262"/>
        <end position="405"/>
    </location>
</feature>
<dbReference type="AlphaFoldDB" id="A0AAD3CMG3"/>
<dbReference type="InterPro" id="IPR032880">
    <property type="entry name" value="CSC1/OSCA1-like_N"/>
</dbReference>
<evidence type="ECO:0000256" key="7">
    <source>
        <dbReference type="SAM" id="MobiDB-lite"/>
    </source>
</evidence>
<evidence type="ECO:0000256" key="4">
    <source>
        <dbReference type="ARBA" id="ARBA00022692"/>
    </source>
</evidence>
<dbReference type="InterPro" id="IPR003864">
    <property type="entry name" value="CSC1/OSCA1-like_7TM"/>
</dbReference>
<dbReference type="PANTHER" id="PTHR13018:SF5">
    <property type="entry name" value="RE44586P"/>
    <property type="match status" value="1"/>
</dbReference>
<organism evidence="12 13">
    <name type="scientific">Chaetoceros tenuissimus</name>
    <dbReference type="NCBI Taxonomy" id="426638"/>
    <lineage>
        <taxon>Eukaryota</taxon>
        <taxon>Sar</taxon>
        <taxon>Stramenopiles</taxon>
        <taxon>Ochrophyta</taxon>
        <taxon>Bacillariophyta</taxon>
        <taxon>Coscinodiscophyceae</taxon>
        <taxon>Chaetocerotophycidae</taxon>
        <taxon>Chaetocerotales</taxon>
        <taxon>Chaetocerotaceae</taxon>
        <taxon>Chaetoceros</taxon>
    </lineage>
</organism>
<feature type="transmembrane region" description="Helical" evidence="8">
    <location>
        <begin position="790"/>
        <end position="817"/>
    </location>
</feature>
<dbReference type="Pfam" id="PF14703">
    <property type="entry name" value="PHM7_cyt"/>
    <property type="match status" value="1"/>
</dbReference>
<keyword evidence="5 8" id="KW-1133">Transmembrane helix</keyword>
<dbReference type="Proteomes" id="UP001054902">
    <property type="component" value="Unassembled WGS sequence"/>
</dbReference>
<keyword evidence="4 8" id="KW-0812">Transmembrane</keyword>
<feature type="transmembrane region" description="Helical" evidence="8">
    <location>
        <begin position="883"/>
        <end position="907"/>
    </location>
</feature>
<evidence type="ECO:0000313" key="12">
    <source>
        <dbReference type="EMBL" id="GFH47740.1"/>
    </source>
</evidence>
<evidence type="ECO:0000256" key="5">
    <source>
        <dbReference type="ARBA" id="ARBA00022989"/>
    </source>
</evidence>
<feature type="compositionally biased region" description="Basic and acidic residues" evidence="7">
    <location>
        <begin position="577"/>
        <end position="592"/>
    </location>
</feature>
<feature type="transmembrane region" description="Helical" evidence="8">
    <location>
        <begin position="212"/>
        <end position="232"/>
    </location>
</feature>
<dbReference type="EMBL" id="BLLK01000023">
    <property type="protein sequence ID" value="GFH47740.1"/>
    <property type="molecule type" value="Genomic_DNA"/>
</dbReference>
<evidence type="ECO:0000256" key="8">
    <source>
        <dbReference type="SAM" id="Phobius"/>
    </source>
</evidence>
<feature type="domain" description="CSC1/OSCA1-like 7TM region" evidence="9">
    <location>
        <begin position="745"/>
        <end position="1016"/>
    </location>
</feature>
<feature type="transmembrane region" description="Helical" evidence="8">
    <location>
        <begin position="838"/>
        <end position="856"/>
    </location>
</feature>
<accession>A0AAD3CMG3</accession>
<comment type="similarity">
    <text evidence="2">Belongs to the CSC1 (TC 1.A.17) family.</text>
</comment>
<feature type="transmembrane region" description="Helical" evidence="8">
    <location>
        <begin position="749"/>
        <end position="770"/>
    </location>
</feature>
<evidence type="ECO:0000259" key="11">
    <source>
        <dbReference type="Pfam" id="PF14703"/>
    </source>
</evidence>
<evidence type="ECO:0008006" key="14">
    <source>
        <dbReference type="Google" id="ProtNLM"/>
    </source>
</evidence>
<evidence type="ECO:0000313" key="13">
    <source>
        <dbReference type="Proteomes" id="UP001054902"/>
    </source>
</evidence>
<keyword evidence="13" id="KW-1185">Reference proteome</keyword>
<dbReference type="InterPro" id="IPR027815">
    <property type="entry name" value="CSC1/OSCA1-like_cyt"/>
</dbReference>
<evidence type="ECO:0000259" key="9">
    <source>
        <dbReference type="Pfam" id="PF02714"/>
    </source>
</evidence>
<gene>
    <name evidence="12" type="ORF">CTEN210_04215</name>
</gene>
<comment type="subcellular location">
    <subcellularLocation>
        <location evidence="1">Membrane</location>
        <topology evidence="1">Multi-pass membrane protein</topology>
    </subcellularLocation>
</comment>
<dbReference type="GO" id="GO:0005227">
    <property type="term" value="F:calcium-activated cation channel activity"/>
    <property type="evidence" value="ECO:0007669"/>
    <property type="project" value="InterPro"/>
</dbReference>
<keyword evidence="3" id="KW-0813">Transport</keyword>
<dbReference type="GO" id="GO:0005886">
    <property type="term" value="C:plasma membrane"/>
    <property type="evidence" value="ECO:0007669"/>
    <property type="project" value="TreeGrafter"/>
</dbReference>
<dbReference type="InterPro" id="IPR045122">
    <property type="entry name" value="Csc1-like"/>
</dbReference>
<protein>
    <recommendedName>
        <fullName evidence="14">DUF221-domain-containing protein</fullName>
    </recommendedName>
</protein>
<feature type="transmembrane region" description="Helical" evidence="8">
    <location>
        <begin position="91"/>
        <end position="111"/>
    </location>
</feature>
<sequence length="1158" mass="132155">MQQESIELHPLILRGLSWFSSSSSSSSSYNATSSSSSANESDDWHISNWFHNNTFDYEEFNEDVSDATSSLEKSLHPAADVDINGVLTSTAFNAVVFIVLMITYEILRRFFPNVYASRQSRSAKVELPDLYQSNAPLEWISPVFGISWKQVKQTAGLDAYFLLRYIRMCFRITSVSSFWGMLILFPCFAMGQNGAQGWYHFSMANIQQKSTLGIWTPTLFMYFFSMFVLFVMKQEFKHYVELRLDFLGKGDTVEDTEHQHHYSLKVEKIPSELRSEKALFDYFEQLFPNRVHSATVIINLPELEILNNKKLRAAKRLEKSIARYQATKKRPTHVVGRKRIEILGIEFGIIENLLNFFTWNKTLKQVDFDDFENNTIQKGDLVDSIDYYTKQLMDMNKGMFVMQKQKRDIAEYGNKSLKANSWFERVEEYAEHFIYDVEQSDSDEDESSISNASLWSGSINHALDADRGSNLLFTPPETVHQNIDMTQEEMENSLRIDSERAIGSTRISNIDTLRGSNNHAGFVDTGRGVLSPINSPASYGSLNNVGDIQEKTSPEVILKTARRRRRLFRKLRRKRKDEKEESSSNGSKKEPLLEDTATEHATSNIRGDQSTIPSVRRRRNGEKKRNSLDYYTQYQSQATMCIGDEKTSRKISKFAGRLGLDFGAYTLKVLHRFIYRSIDSEEKKNVMSKTGFVTFTDLATVTCIASAPLTHKPSTLETSVAPEARDIIWANAHYSLENTKRRQGIANNLLAIGALLWSIPLALIQGLSSAENVANLPGMDWILEYDNGNLALLLNAYLPVVALLSLILILPIVFEWVARSYEKRKTTSDVQRSLLGRYFYYQLANIYISVTAGSLWKSAADIIARPSAAFEILGNSLPTVVGYFISLIITKILAGLPMVILRIGALFRYLILRLVTREAYLTQRELDQVYRNLPCYYGWEYPTQLLVIVICFTYACISPIILPIGAIYFLGALMVYKKQLLYVYTPSYETGGSLFPLVCDRTIVGLICGQCTFMGYSLIRGGYYQPLAIVPLIYFSLWTMTYFHENYAEPSDRLTLERAMELDKKVEIVEHATTRQKRKEMNCPIPKDTFSKDHYKQPVLTEKHGYPLFYRMGKEDELTLKARDRLGVGARSDLWMGYDINQGSSGDLSSGRDENIIV</sequence>
<feature type="region of interest" description="Disordered" evidence="7">
    <location>
        <begin position="568"/>
        <end position="629"/>
    </location>
</feature>
<evidence type="ECO:0000256" key="1">
    <source>
        <dbReference type="ARBA" id="ARBA00004141"/>
    </source>
</evidence>
<keyword evidence="6 8" id="KW-0472">Membrane</keyword>
<evidence type="ECO:0000256" key="6">
    <source>
        <dbReference type="ARBA" id="ARBA00023136"/>
    </source>
</evidence>
<dbReference type="PANTHER" id="PTHR13018">
    <property type="entry name" value="PROBABLE MEMBRANE PROTEIN DUF221-RELATED"/>
    <property type="match status" value="1"/>
</dbReference>
<name>A0AAD3CMG3_9STRA</name>
<evidence type="ECO:0000256" key="2">
    <source>
        <dbReference type="ARBA" id="ARBA00007779"/>
    </source>
</evidence>
<feature type="domain" description="CSC1/OSCA1-like N-terminal transmembrane" evidence="10">
    <location>
        <begin position="86"/>
        <end position="234"/>
    </location>
</feature>
<feature type="transmembrane region" description="Helical" evidence="8">
    <location>
        <begin position="172"/>
        <end position="192"/>
    </location>
</feature>
<evidence type="ECO:0000259" key="10">
    <source>
        <dbReference type="Pfam" id="PF13967"/>
    </source>
</evidence>